<gene>
    <name evidence="1" type="ORF">ACFSR9_15335</name>
</gene>
<dbReference type="EMBL" id="JBHUMK010000086">
    <property type="protein sequence ID" value="MFD2610792.1"/>
    <property type="molecule type" value="Genomic_DNA"/>
</dbReference>
<evidence type="ECO:0000313" key="1">
    <source>
        <dbReference type="EMBL" id="MFD2610792.1"/>
    </source>
</evidence>
<dbReference type="Proteomes" id="UP001597475">
    <property type="component" value="Unassembled WGS sequence"/>
</dbReference>
<sequence length="85" mass="9565">MTQPQNILFTPGPAKRRLPRTVRPLVLTPFTREDRTVAVMVGDRYLCEYLDDSRVPLVMKEGEALRRIAALPAGTGARLEAVEWS</sequence>
<accession>A0ABW5P956</accession>
<protein>
    <submittedName>
        <fullName evidence="1">Uncharacterized protein</fullName>
    </submittedName>
</protein>
<keyword evidence="2" id="KW-1185">Reference proteome</keyword>
<reference evidence="2" key="1">
    <citation type="journal article" date="2019" name="Int. J. Syst. Evol. Microbiol.">
        <title>The Global Catalogue of Microorganisms (GCM) 10K type strain sequencing project: providing services to taxonomists for standard genome sequencing and annotation.</title>
        <authorList>
            <consortium name="The Broad Institute Genomics Platform"/>
            <consortium name="The Broad Institute Genome Sequencing Center for Infectious Disease"/>
            <person name="Wu L."/>
            <person name="Ma J."/>
        </authorList>
    </citation>
    <scope>NUCLEOTIDE SEQUENCE [LARGE SCALE GENOMIC DNA]</scope>
    <source>
        <strain evidence="2">KCTC 33842</strain>
    </source>
</reference>
<name>A0ABW5P956_9DEIO</name>
<organism evidence="1 2">
    <name type="scientific">Deinococcus taklimakanensis</name>
    <dbReference type="NCBI Taxonomy" id="536443"/>
    <lineage>
        <taxon>Bacteria</taxon>
        <taxon>Thermotogati</taxon>
        <taxon>Deinococcota</taxon>
        <taxon>Deinococci</taxon>
        <taxon>Deinococcales</taxon>
        <taxon>Deinococcaceae</taxon>
        <taxon>Deinococcus</taxon>
    </lineage>
</organism>
<evidence type="ECO:0000313" key="2">
    <source>
        <dbReference type="Proteomes" id="UP001597475"/>
    </source>
</evidence>
<comment type="caution">
    <text evidence="1">The sequence shown here is derived from an EMBL/GenBank/DDBJ whole genome shotgun (WGS) entry which is preliminary data.</text>
</comment>
<proteinExistence type="predicted"/>
<dbReference type="RefSeq" id="WP_386847203.1">
    <property type="nucleotide sequence ID" value="NZ_JBHUMK010000086.1"/>
</dbReference>